<evidence type="ECO:0000313" key="3">
    <source>
        <dbReference type="Proteomes" id="UP000596427"/>
    </source>
</evidence>
<reference evidence="2 3" key="1">
    <citation type="submission" date="2020-10" db="EMBL/GenBank/DDBJ databases">
        <title>Degradation of 1,4-Dioxane by Xanthobacter sp. YN2, via a Novel Group-2 Soluble Di-Iron Monooxygenase.</title>
        <authorList>
            <person name="Ma F."/>
            <person name="Wang Y."/>
            <person name="Yang J."/>
            <person name="Guo H."/>
            <person name="Su D."/>
            <person name="Yu L."/>
        </authorList>
    </citation>
    <scope>NUCLEOTIDE SEQUENCE [LARGE SCALE GENOMIC DNA]</scope>
    <source>
        <strain evidence="2 3">YN2</strain>
    </source>
</reference>
<protein>
    <submittedName>
        <fullName evidence="2">Uncharacterized protein</fullName>
    </submittedName>
</protein>
<feature type="compositionally biased region" description="Basic and acidic residues" evidence="1">
    <location>
        <begin position="191"/>
        <end position="201"/>
    </location>
</feature>
<keyword evidence="3" id="KW-1185">Reference proteome</keyword>
<feature type="region of interest" description="Disordered" evidence="1">
    <location>
        <begin position="180"/>
        <end position="201"/>
    </location>
</feature>
<dbReference type="Proteomes" id="UP000596427">
    <property type="component" value="Chromosome"/>
</dbReference>
<accession>A0A974SL26</accession>
<dbReference type="AlphaFoldDB" id="A0A974SL26"/>
<evidence type="ECO:0000256" key="1">
    <source>
        <dbReference type="SAM" id="MobiDB-lite"/>
    </source>
</evidence>
<proteinExistence type="predicted"/>
<gene>
    <name evidence="2" type="ORF">EZH22_11510</name>
</gene>
<dbReference type="RefSeq" id="WP_203195758.1">
    <property type="nucleotide sequence ID" value="NZ_CP063362.1"/>
</dbReference>
<name>A0A974SL26_9HYPH</name>
<sequence length="201" mass="22206">MESPRVYVYQFASGAQWATGDSVESYLRRLLDVDFAQSLRADRLAAVTAFLDEAFQLAHTLGWSGTARDLPQMFSLPGMPAEEAVYMIAWEQDDGIAYIASPYPLPWLDAKATRTTDSDHAVPVEEARPVVARPQPPVAPHVPPPVHAHAPAQALEAVAAQVEEEVLDPFSEYVRREEAARLAREPAPLAGDDRDPARRFF</sequence>
<dbReference type="KEGG" id="xdi:EZH22_11510"/>
<dbReference type="EMBL" id="CP063362">
    <property type="protein sequence ID" value="QRG08844.1"/>
    <property type="molecule type" value="Genomic_DNA"/>
</dbReference>
<evidence type="ECO:0000313" key="2">
    <source>
        <dbReference type="EMBL" id="QRG08844.1"/>
    </source>
</evidence>
<organism evidence="2 3">
    <name type="scientific">Xanthobacter dioxanivorans</name>
    <dbReference type="NCBI Taxonomy" id="2528964"/>
    <lineage>
        <taxon>Bacteria</taxon>
        <taxon>Pseudomonadati</taxon>
        <taxon>Pseudomonadota</taxon>
        <taxon>Alphaproteobacteria</taxon>
        <taxon>Hyphomicrobiales</taxon>
        <taxon>Xanthobacteraceae</taxon>
        <taxon>Xanthobacter</taxon>
    </lineage>
</organism>